<feature type="transmembrane region" description="Helical" evidence="10">
    <location>
        <begin position="146"/>
        <end position="167"/>
    </location>
</feature>
<keyword evidence="3" id="KW-0813">Transport</keyword>
<dbReference type="PANTHER" id="PTHR43184:SF12">
    <property type="entry name" value="SUGAR PHOSPHATE EXCHANGER 3"/>
    <property type="match status" value="1"/>
</dbReference>
<feature type="domain" description="Major facilitator superfamily (MFS) profile" evidence="11">
    <location>
        <begin position="23"/>
        <end position="484"/>
    </location>
</feature>
<dbReference type="GO" id="GO:0022857">
    <property type="term" value="F:transmembrane transporter activity"/>
    <property type="evidence" value="ECO:0007669"/>
    <property type="project" value="InterPro"/>
</dbReference>
<evidence type="ECO:0000256" key="3">
    <source>
        <dbReference type="ARBA" id="ARBA00022448"/>
    </source>
</evidence>
<organism evidence="12">
    <name type="scientific">Petromyzon marinus</name>
    <name type="common">Sea lamprey</name>
    <dbReference type="NCBI Taxonomy" id="7757"/>
    <lineage>
        <taxon>Eukaryota</taxon>
        <taxon>Metazoa</taxon>
        <taxon>Chordata</taxon>
        <taxon>Craniata</taxon>
        <taxon>Vertebrata</taxon>
        <taxon>Cyclostomata</taxon>
        <taxon>Hyperoartia</taxon>
        <taxon>Petromyzontiformes</taxon>
        <taxon>Petromyzontidae</taxon>
        <taxon>Petromyzon</taxon>
    </lineage>
</organism>
<feature type="transmembrane region" description="Helical" evidence="10">
    <location>
        <begin position="179"/>
        <end position="203"/>
    </location>
</feature>
<dbReference type="FunFam" id="1.20.1250.20:FF:001092">
    <property type="entry name" value="Solute carrier family 37 member 4b"/>
    <property type="match status" value="1"/>
</dbReference>
<evidence type="ECO:0000256" key="1">
    <source>
        <dbReference type="ARBA" id="ARBA00004141"/>
    </source>
</evidence>
<feature type="transmembrane region" description="Helical" evidence="10">
    <location>
        <begin position="115"/>
        <end position="134"/>
    </location>
</feature>
<dbReference type="PIRSF" id="PIRSF002808">
    <property type="entry name" value="Hexose_phosphate_transp"/>
    <property type="match status" value="1"/>
</dbReference>
<accession>S4R817</accession>
<keyword evidence="4" id="KW-0762">Sugar transport</keyword>
<dbReference type="PROSITE" id="PS50850">
    <property type="entry name" value="MFS"/>
    <property type="match status" value="1"/>
</dbReference>
<dbReference type="HOGENOM" id="CLU_001265_31_6_1"/>
<evidence type="ECO:0000313" key="12">
    <source>
        <dbReference type="Ensembl" id="ENSPMAP00000001347.1"/>
    </source>
</evidence>
<feature type="transmembrane region" description="Helical" evidence="10">
    <location>
        <begin position="427"/>
        <end position="454"/>
    </location>
</feature>
<dbReference type="OMA" id="FKQYQAM"/>
<feature type="transmembrane region" description="Helical" evidence="10">
    <location>
        <begin position="460"/>
        <end position="481"/>
    </location>
</feature>
<keyword evidence="5 10" id="KW-0812">Transmembrane</keyword>
<dbReference type="AlphaFoldDB" id="S4R817"/>
<reference evidence="12" key="1">
    <citation type="submission" date="2025-08" db="UniProtKB">
        <authorList>
            <consortium name="Ensembl"/>
        </authorList>
    </citation>
    <scope>IDENTIFICATION</scope>
</reference>
<dbReference type="InterPro" id="IPR011701">
    <property type="entry name" value="MFS"/>
</dbReference>
<proteinExistence type="inferred from homology"/>
<dbReference type="InterPro" id="IPR000849">
    <property type="entry name" value="Sugar_P_transporter"/>
</dbReference>
<evidence type="ECO:0000256" key="5">
    <source>
        <dbReference type="ARBA" id="ARBA00022692"/>
    </source>
</evidence>
<sequence length="498" mass="54651">AWSGSRMHAALTRHGYTQHHLCIFLLTFSSYALFNATRKTLSCVKVSFLSEWTQMRINDSRETLSPPEIWSAHSLFPDEEKASLFLGALDTIFLFTYALGSYISGFLSDRFNLRLVLSVGMWLSALVAFVFGSVTEWLGFYNMPFYAFLWVLNGFVQSTGWPCTVAIMGNWFGNKSRGFIFGVWSSCGCIGNILGAVLVSTVISYGYEYTFLVMASLLLSGGIIVFFGMIVSPAEVVLPKEASVTWSNASESLPVVDMANQRTYGTPPDDGPREGSSIPTEKPALGFFKIVCLPGVAVYALAYACLKPVNYAFFFWLPYYLADEFSWTEVDASRMSIWYDFGGIIGGAMAGLISDRLGKRAPVIALMLLLAVVTLACYLNPFSNRVWNGFLLGVTGFFVSGTANLISSAVPADLGQQDTIQGNREALGTVTGIVDGTGSLGASVGQFLVAVIYSRFGWEWVFVFFIVMIFLTLIILLPLVVRDIKNIFVNQQVGCLSA</sequence>
<keyword evidence="6 10" id="KW-1133">Transmembrane helix</keyword>
<name>S4R817_PETMA</name>
<dbReference type="Gene3D" id="1.20.1250.20">
    <property type="entry name" value="MFS general substrate transporter like domains"/>
    <property type="match status" value="2"/>
</dbReference>
<feature type="transmembrane region" description="Helical" evidence="10">
    <location>
        <begin position="337"/>
        <end position="354"/>
    </location>
</feature>
<feature type="transmembrane region" description="Helical" evidence="10">
    <location>
        <begin position="361"/>
        <end position="381"/>
    </location>
</feature>
<dbReference type="Pfam" id="PF07690">
    <property type="entry name" value="MFS_1"/>
    <property type="match status" value="1"/>
</dbReference>
<evidence type="ECO:0000256" key="9">
    <source>
        <dbReference type="ARBA" id="ARBA00042039"/>
    </source>
</evidence>
<dbReference type="GeneTree" id="ENSGT00940000163139"/>
<dbReference type="SUPFAM" id="SSF103473">
    <property type="entry name" value="MFS general substrate transporter"/>
    <property type="match status" value="1"/>
</dbReference>
<dbReference type="InterPro" id="IPR036259">
    <property type="entry name" value="MFS_trans_sf"/>
</dbReference>
<evidence type="ECO:0000256" key="4">
    <source>
        <dbReference type="ARBA" id="ARBA00022597"/>
    </source>
</evidence>
<feature type="transmembrane region" description="Helical" evidence="10">
    <location>
        <begin position="21"/>
        <end position="37"/>
    </location>
</feature>
<dbReference type="STRING" id="7757.ENSPMAP00000001347"/>
<feature type="transmembrane region" description="Helical" evidence="10">
    <location>
        <begin position="209"/>
        <end position="231"/>
    </location>
</feature>
<evidence type="ECO:0000256" key="7">
    <source>
        <dbReference type="ARBA" id="ARBA00023136"/>
    </source>
</evidence>
<evidence type="ECO:0000256" key="2">
    <source>
        <dbReference type="ARBA" id="ARBA00009598"/>
    </source>
</evidence>
<comment type="similarity">
    <text evidence="2">Belongs to the major facilitator superfamily. Organophosphate:Pi antiporter (OPA) (TC 2.A.1.4) family.</text>
</comment>
<evidence type="ECO:0000256" key="6">
    <source>
        <dbReference type="ARBA" id="ARBA00022989"/>
    </source>
</evidence>
<protein>
    <recommendedName>
        <fullName evidence="8">Sugar phosphate exchanger 3</fullName>
    </recommendedName>
    <alternativeName>
        <fullName evidence="9">Solute carrier family 37 member 3</fullName>
    </alternativeName>
</protein>
<keyword evidence="7 10" id="KW-0472">Membrane</keyword>
<reference evidence="12" key="2">
    <citation type="submission" date="2025-09" db="UniProtKB">
        <authorList>
            <consortium name="Ensembl"/>
        </authorList>
    </citation>
    <scope>IDENTIFICATION</scope>
</reference>
<dbReference type="InterPro" id="IPR020846">
    <property type="entry name" value="MFS_dom"/>
</dbReference>
<evidence type="ECO:0000256" key="10">
    <source>
        <dbReference type="SAM" id="Phobius"/>
    </source>
</evidence>
<feature type="transmembrane region" description="Helical" evidence="10">
    <location>
        <begin position="84"/>
        <end position="103"/>
    </location>
</feature>
<dbReference type="PANTHER" id="PTHR43184">
    <property type="entry name" value="MAJOR FACILITATOR SUPERFAMILY TRANSPORTER 16, ISOFORM B"/>
    <property type="match status" value="1"/>
</dbReference>
<evidence type="ECO:0000259" key="11">
    <source>
        <dbReference type="PROSITE" id="PS50850"/>
    </source>
</evidence>
<dbReference type="GO" id="GO:0005789">
    <property type="term" value="C:endoplasmic reticulum membrane"/>
    <property type="evidence" value="ECO:0007669"/>
    <property type="project" value="TreeGrafter"/>
</dbReference>
<comment type="subcellular location">
    <subcellularLocation>
        <location evidence="1">Membrane</location>
        <topology evidence="1">Multi-pass membrane protein</topology>
    </subcellularLocation>
</comment>
<evidence type="ECO:0000256" key="8">
    <source>
        <dbReference type="ARBA" id="ARBA00041091"/>
    </source>
</evidence>
<feature type="transmembrane region" description="Helical" evidence="10">
    <location>
        <begin position="387"/>
        <end position="406"/>
    </location>
</feature>
<dbReference type="Ensembl" id="ENSPMAT00000001353.1">
    <property type="protein sequence ID" value="ENSPMAP00000001347.1"/>
    <property type="gene ID" value="ENSPMAG00000001208.1"/>
</dbReference>